<evidence type="ECO:0000313" key="8">
    <source>
        <dbReference type="EMBL" id="PQA56284.1"/>
    </source>
</evidence>
<comment type="subcellular location">
    <subcellularLocation>
        <location evidence="1">Cell outer membrane</location>
    </subcellularLocation>
</comment>
<protein>
    <submittedName>
        <fullName evidence="8">Transporter</fullName>
    </submittedName>
</protein>
<dbReference type="Proteomes" id="UP000239590">
    <property type="component" value="Unassembled WGS sequence"/>
</dbReference>
<evidence type="ECO:0000256" key="2">
    <source>
        <dbReference type="ARBA" id="ARBA00007613"/>
    </source>
</evidence>
<keyword evidence="6" id="KW-0472">Membrane</keyword>
<dbReference type="InterPro" id="IPR051906">
    <property type="entry name" value="TolC-like"/>
</dbReference>
<evidence type="ECO:0000256" key="4">
    <source>
        <dbReference type="ARBA" id="ARBA00022452"/>
    </source>
</evidence>
<keyword evidence="5" id="KW-0812">Transmembrane</keyword>
<reference evidence="9" key="1">
    <citation type="submission" date="2018-02" db="EMBL/GenBank/DDBJ databases">
        <title>Genome sequencing of Solimonas sp. HR-BB.</title>
        <authorList>
            <person name="Lee Y."/>
            <person name="Jeon C.O."/>
        </authorList>
    </citation>
    <scope>NUCLEOTIDE SEQUENCE [LARGE SCALE GENOMIC DNA]</scope>
    <source>
        <strain evidence="9">HR-U</strain>
    </source>
</reference>
<evidence type="ECO:0000256" key="5">
    <source>
        <dbReference type="ARBA" id="ARBA00022692"/>
    </source>
</evidence>
<evidence type="ECO:0000256" key="1">
    <source>
        <dbReference type="ARBA" id="ARBA00004442"/>
    </source>
</evidence>
<keyword evidence="4" id="KW-1134">Transmembrane beta strand</keyword>
<evidence type="ECO:0000256" key="6">
    <source>
        <dbReference type="ARBA" id="ARBA00023136"/>
    </source>
</evidence>
<dbReference type="PANTHER" id="PTHR30026">
    <property type="entry name" value="OUTER MEMBRANE PROTEIN TOLC"/>
    <property type="match status" value="1"/>
</dbReference>
<name>A0A2S7IIZ0_9BACT</name>
<organism evidence="8 9">
    <name type="scientific">Siphonobacter curvatus</name>
    <dbReference type="NCBI Taxonomy" id="2094562"/>
    <lineage>
        <taxon>Bacteria</taxon>
        <taxon>Pseudomonadati</taxon>
        <taxon>Bacteroidota</taxon>
        <taxon>Cytophagia</taxon>
        <taxon>Cytophagales</taxon>
        <taxon>Cytophagaceae</taxon>
        <taxon>Siphonobacter</taxon>
    </lineage>
</organism>
<dbReference type="SUPFAM" id="SSF56954">
    <property type="entry name" value="Outer membrane efflux proteins (OEP)"/>
    <property type="match status" value="1"/>
</dbReference>
<evidence type="ECO:0000313" key="9">
    <source>
        <dbReference type="Proteomes" id="UP000239590"/>
    </source>
</evidence>
<comment type="caution">
    <text evidence="8">The sequence shown here is derived from an EMBL/GenBank/DDBJ whole genome shotgun (WGS) entry which is preliminary data.</text>
</comment>
<dbReference type="PANTHER" id="PTHR30026:SF20">
    <property type="entry name" value="OUTER MEMBRANE PROTEIN TOLC"/>
    <property type="match status" value="1"/>
</dbReference>
<dbReference type="InterPro" id="IPR003423">
    <property type="entry name" value="OMP_efflux"/>
</dbReference>
<sequence>MKTLILIRWGTLWCSFIVSFTGLCQQTFTLKEAVDYGVKNNRNVSNTQLDVAIAQARIGEIKATGLPQASVALGLSHTIKPQPFFMPPGMSFIPGEPALPGDEELALALGGVRYNSNAVANLNWLLFSSSYLLGLKAAKVYTELANKNLTASKITIAENVTKAYYSVLVNEERLNLLEVNVHRLDTLLRDTRASNVEGLVEKIDVQRIEVQRNNLVTEQQNVQRLQDLAYLLLKYQMGYPLDQPMALSEKLAKTEFSEAMIQHVKKPFQYADRIEYSTLETQRQLQVLDVKNVSRSLWPTLSLTGNYGFYNGRQTIARFVTRPWLDAGSIGFAINVPVFDGFTRRYKLSQSRSNLLKIDNSMKLLEQSIDLQLSQSEVQLRNYWFTLGEQQKNLDLAQEVLRVTQIKYREGVGSNIEVINAEASFRESQTNYYTALYNALVAKVDLDKAAGKLYTE</sequence>
<dbReference type="GO" id="GO:0015288">
    <property type="term" value="F:porin activity"/>
    <property type="evidence" value="ECO:0007669"/>
    <property type="project" value="TreeGrafter"/>
</dbReference>
<comment type="similarity">
    <text evidence="2">Belongs to the outer membrane factor (OMF) (TC 1.B.17) family.</text>
</comment>
<evidence type="ECO:0000256" key="7">
    <source>
        <dbReference type="ARBA" id="ARBA00023237"/>
    </source>
</evidence>
<accession>A0A2S7IIZ0</accession>
<evidence type="ECO:0000256" key="3">
    <source>
        <dbReference type="ARBA" id="ARBA00022448"/>
    </source>
</evidence>
<dbReference type="EMBL" id="PTRA01000003">
    <property type="protein sequence ID" value="PQA56284.1"/>
    <property type="molecule type" value="Genomic_DNA"/>
</dbReference>
<proteinExistence type="inferred from homology"/>
<dbReference type="AlphaFoldDB" id="A0A2S7IIZ0"/>
<dbReference type="Gene3D" id="1.20.1600.10">
    <property type="entry name" value="Outer membrane efflux proteins (OEP)"/>
    <property type="match status" value="1"/>
</dbReference>
<dbReference type="OrthoDB" id="367883at2"/>
<dbReference type="RefSeq" id="WP_104714819.1">
    <property type="nucleotide sequence ID" value="NZ_PTRA01000003.1"/>
</dbReference>
<dbReference type="GO" id="GO:0015562">
    <property type="term" value="F:efflux transmembrane transporter activity"/>
    <property type="evidence" value="ECO:0007669"/>
    <property type="project" value="InterPro"/>
</dbReference>
<keyword evidence="7" id="KW-0998">Cell outer membrane</keyword>
<keyword evidence="3" id="KW-0813">Transport</keyword>
<dbReference type="Pfam" id="PF02321">
    <property type="entry name" value="OEP"/>
    <property type="match status" value="1"/>
</dbReference>
<keyword evidence="9" id="KW-1185">Reference proteome</keyword>
<dbReference type="GO" id="GO:1990281">
    <property type="term" value="C:efflux pump complex"/>
    <property type="evidence" value="ECO:0007669"/>
    <property type="project" value="TreeGrafter"/>
</dbReference>
<dbReference type="GO" id="GO:0009279">
    <property type="term" value="C:cell outer membrane"/>
    <property type="evidence" value="ECO:0007669"/>
    <property type="project" value="UniProtKB-SubCell"/>
</dbReference>
<gene>
    <name evidence="8" type="ORF">C5O19_18235</name>
</gene>